<dbReference type="EMBL" id="SUMC01000015">
    <property type="protein sequence ID" value="TKA10326.1"/>
    <property type="molecule type" value="Genomic_DNA"/>
</dbReference>
<dbReference type="OrthoDB" id="1828825at2"/>
<feature type="domain" description="SGNH hydrolase-type esterase" evidence="1">
    <location>
        <begin position="253"/>
        <end position="438"/>
    </location>
</feature>
<dbReference type="Proteomes" id="UP000305778">
    <property type="component" value="Unassembled WGS sequence"/>
</dbReference>
<name>A0A4U0SL11_9ACTN</name>
<dbReference type="InterPro" id="IPR013830">
    <property type="entry name" value="SGNH_hydro"/>
</dbReference>
<dbReference type="InterPro" id="IPR008999">
    <property type="entry name" value="Actin-crosslinking"/>
</dbReference>
<dbReference type="PANTHER" id="PTHR43784:SF2">
    <property type="entry name" value="GDSL-LIKE LIPASE_ACYLHYDROLASE, PUTATIVE (AFU_ORTHOLOGUE AFUA_2G00820)-RELATED"/>
    <property type="match status" value="1"/>
</dbReference>
<dbReference type="Gene3D" id="2.80.10.50">
    <property type="match status" value="1"/>
</dbReference>
<comment type="caution">
    <text evidence="2">The sequence shown here is derived from an EMBL/GenBank/DDBJ whole genome shotgun (WGS) entry which is preliminary data.</text>
</comment>
<accession>A0A4U0SL11</accession>
<dbReference type="AlphaFoldDB" id="A0A4U0SL11"/>
<organism evidence="2 3">
    <name type="scientific">Actinacidiphila oryziradicis</name>
    <dbReference type="NCBI Taxonomy" id="2571141"/>
    <lineage>
        <taxon>Bacteria</taxon>
        <taxon>Bacillati</taxon>
        <taxon>Actinomycetota</taxon>
        <taxon>Actinomycetes</taxon>
        <taxon>Kitasatosporales</taxon>
        <taxon>Streptomycetaceae</taxon>
        <taxon>Actinacidiphila</taxon>
    </lineage>
</organism>
<dbReference type="CDD" id="cd01830">
    <property type="entry name" value="XynE_like"/>
    <property type="match status" value="1"/>
</dbReference>
<proteinExistence type="predicted"/>
<dbReference type="SUPFAM" id="SSF50405">
    <property type="entry name" value="Actin-crosslinking proteins"/>
    <property type="match status" value="1"/>
</dbReference>
<dbReference type="SUPFAM" id="SSF52266">
    <property type="entry name" value="SGNH hydrolase"/>
    <property type="match status" value="1"/>
</dbReference>
<dbReference type="CDD" id="cd00257">
    <property type="entry name" value="beta-trefoil_FSCN-like"/>
    <property type="match status" value="1"/>
</dbReference>
<sequence length="584" mass="60540">MLDEFNIGAIFRRCIHRAASLERSRTRRLAPRRRALAFGAGTRNRGLLAAVCVVSAVGVSLGTSSRQPAFALRSHTASSRSAAASGSWTGTWSASPQSGGTSFNQQTLRQIVHTSIGGTSTRVQVSNVFGSQPLVIADVHVALRSSGASVTSGTDRTVTFGGQTSTTIPAGGLAVSDAVAFPVPALSDVAVSIYLPQSTGSSTYHQQGTATNYIASGDVSGSAGLSGAQTTGSYYFLTNLDVQNSSTQGTVVALGASITDGVASSTDSNRRWPNDLAVRLANSGRTIGVLNQGISGNRLLVDGAGQSAIHRFARDVLNQPGATWVIFSDDPLNDLGSTNPPPSSSQLIAGVQQLISSAHQNGLKFLCSTLTPYQGAAYWTQQGETAREAFNAFVRGSGSGCDGVADQDAATHDPAAPTRYLPAYDSGDHLHPNEAGLQAIANAVDPNLFSAATNPVISLRAHANGDYVTAENAGADPLIANRTAIGTWEQFDLISNPDGSVSFRAHANGNVVTAENAGASSLIANRTAISPSEEFDLLNNPDGSVSFRAHANNDIVTAENAGSSALIANRTAIGTWEEFDLIHD</sequence>
<gene>
    <name evidence="2" type="ORF">FCI23_17990</name>
</gene>
<reference evidence="2 3" key="1">
    <citation type="submission" date="2019-04" db="EMBL/GenBank/DDBJ databases">
        <title>Streptomyces oryziradicis sp. nov., a novel actinomycete isolated from rhizosphere soil of rice (Oryza sativa L.).</title>
        <authorList>
            <person name="Li C."/>
        </authorList>
    </citation>
    <scope>NUCLEOTIDE SEQUENCE [LARGE SCALE GENOMIC DNA]</scope>
    <source>
        <strain evidence="2 3">NEAU-C40</strain>
    </source>
</reference>
<dbReference type="InterPro" id="IPR036514">
    <property type="entry name" value="SGNH_hydro_sf"/>
</dbReference>
<protein>
    <recommendedName>
        <fullName evidence="1">SGNH hydrolase-type esterase domain-containing protein</fullName>
    </recommendedName>
</protein>
<dbReference type="Pfam" id="PF13472">
    <property type="entry name" value="Lipase_GDSL_2"/>
    <property type="match status" value="1"/>
</dbReference>
<evidence type="ECO:0000259" key="1">
    <source>
        <dbReference type="Pfam" id="PF13472"/>
    </source>
</evidence>
<keyword evidence="3" id="KW-1185">Reference proteome</keyword>
<dbReference type="PANTHER" id="PTHR43784">
    <property type="entry name" value="GDSL-LIKE LIPASE/ACYLHYDROLASE, PUTATIVE (AFU_ORTHOLOGUE AFUA_2G00820)-RELATED"/>
    <property type="match status" value="1"/>
</dbReference>
<dbReference type="Gene3D" id="3.40.50.1110">
    <property type="entry name" value="SGNH hydrolase"/>
    <property type="match status" value="1"/>
</dbReference>
<evidence type="ECO:0000313" key="3">
    <source>
        <dbReference type="Proteomes" id="UP000305778"/>
    </source>
</evidence>
<evidence type="ECO:0000313" key="2">
    <source>
        <dbReference type="EMBL" id="TKA10326.1"/>
    </source>
</evidence>
<dbReference type="InterPro" id="IPR053140">
    <property type="entry name" value="GDSL_Rv0518-like"/>
</dbReference>